<sequence>MSGEYLERSYACIRNEQEYIKGLKSWKESLKKSCVKAEAGPEDKNCQTLKQLTDDAIKFLSSDNRKKALSKWLEIQKQCQNKKTQADPFLFAAQMSQLAIKTIRTCNGYPLDQEALKKAHKDFYLTKSENNPLKPEDPRKSLEKIVPKTAPHKEKEISLGSGNLYVNSKTGVMAIAEGNNLEVASKEHLKEWWMTMPLRERESVENTLIDQEKQSGITIEFLHNNTESLKRYLQNKKIGLCPNNVFGIKDEDVLTWLSNRASGYPDLAEKLIYLFENKMIPSPPDAENISLSRINGAYQRALERGYETPTVKHSLFLLKMIYEQLYNHYYEK</sequence>
<protein>
    <submittedName>
        <fullName evidence="1">Uncharacterized protein</fullName>
    </submittedName>
</protein>
<proteinExistence type="predicted"/>
<reference evidence="1 2" key="1">
    <citation type="journal article" date="2016" name="Nat. Commun.">
        <title>Thousands of microbial genomes shed light on interconnected biogeochemical processes in an aquifer system.</title>
        <authorList>
            <person name="Anantharaman K."/>
            <person name="Brown C.T."/>
            <person name="Hug L.A."/>
            <person name="Sharon I."/>
            <person name="Castelle C.J."/>
            <person name="Probst A.J."/>
            <person name="Thomas B.C."/>
            <person name="Singh A."/>
            <person name="Wilkins M.J."/>
            <person name="Karaoz U."/>
            <person name="Brodie E.L."/>
            <person name="Williams K.H."/>
            <person name="Hubbard S.S."/>
            <person name="Banfield J.F."/>
        </authorList>
    </citation>
    <scope>NUCLEOTIDE SEQUENCE [LARGE SCALE GENOMIC DNA]</scope>
</reference>
<dbReference type="Proteomes" id="UP000179242">
    <property type="component" value="Unassembled WGS sequence"/>
</dbReference>
<name>A0A1F4U5Z7_UNCSA</name>
<dbReference type="AlphaFoldDB" id="A0A1F4U5Z7"/>
<gene>
    <name evidence="1" type="ORF">A2438_03895</name>
</gene>
<organism evidence="1 2">
    <name type="scientific">candidate division WOR-1 bacterium RIFOXYC2_FULL_46_14</name>
    <dbReference type="NCBI Taxonomy" id="1802587"/>
    <lineage>
        <taxon>Bacteria</taxon>
        <taxon>Bacillati</taxon>
        <taxon>Saganbacteria</taxon>
    </lineage>
</organism>
<evidence type="ECO:0000313" key="2">
    <source>
        <dbReference type="Proteomes" id="UP000179242"/>
    </source>
</evidence>
<dbReference type="EMBL" id="MEUJ01000004">
    <property type="protein sequence ID" value="OGC40388.1"/>
    <property type="molecule type" value="Genomic_DNA"/>
</dbReference>
<comment type="caution">
    <text evidence="1">The sequence shown here is derived from an EMBL/GenBank/DDBJ whole genome shotgun (WGS) entry which is preliminary data.</text>
</comment>
<accession>A0A1F4U5Z7</accession>
<evidence type="ECO:0000313" key="1">
    <source>
        <dbReference type="EMBL" id="OGC40388.1"/>
    </source>
</evidence>